<dbReference type="Proteomes" id="UP000656813">
    <property type="component" value="Unassembled WGS sequence"/>
</dbReference>
<evidence type="ECO:0000256" key="1">
    <source>
        <dbReference type="SAM" id="Phobius"/>
    </source>
</evidence>
<reference evidence="2" key="1">
    <citation type="journal article" date="2014" name="Int. J. Syst. Evol. Microbiol.">
        <title>Complete genome sequence of Corynebacterium casei LMG S-19264T (=DSM 44701T), isolated from a smear-ripened cheese.</title>
        <authorList>
            <consortium name="US DOE Joint Genome Institute (JGI-PGF)"/>
            <person name="Walter F."/>
            <person name="Albersmeier A."/>
            <person name="Kalinowski J."/>
            <person name="Ruckert C."/>
        </authorList>
    </citation>
    <scope>NUCLEOTIDE SEQUENCE</scope>
    <source>
        <strain evidence="2">CGMCC 1.12777</strain>
    </source>
</reference>
<feature type="transmembrane region" description="Helical" evidence="1">
    <location>
        <begin position="148"/>
        <end position="168"/>
    </location>
</feature>
<name>A0A8J2ZV42_9BACL</name>
<organism evidence="2 3">
    <name type="scientific">Pullulanibacillus pueri</name>
    <dbReference type="NCBI Taxonomy" id="1437324"/>
    <lineage>
        <taxon>Bacteria</taxon>
        <taxon>Bacillati</taxon>
        <taxon>Bacillota</taxon>
        <taxon>Bacilli</taxon>
        <taxon>Bacillales</taxon>
        <taxon>Sporolactobacillaceae</taxon>
        <taxon>Pullulanibacillus</taxon>
    </lineage>
</organism>
<feature type="transmembrane region" description="Helical" evidence="1">
    <location>
        <begin position="81"/>
        <end position="98"/>
    </location>
</feature>
<dbReference type="InterPro" id="IPR047928">
    <property type="entry name" value="Perm_prefix_1"/>
</dbReference>
<protein>
    <submittedName>
        <fullName evidence="2">Uncharacterized protein</fullName>
    </submittedName>
</protein>
<gene>
    <name evidence="2" type="ORF">GCM10007096_12160</name>
</gene>
<keyword evidence="1" id="KW-0472">Membrane</keyword>
<dbReference type="AlphaFoldDB" id="A0A8J2ZV42"/>
<reference evidence="2" key="2">
    <citation type="submission" date="2020-09" db="EMBL/GenBank/DDBJ databases">
        <authorList>
            <person name="Sun Q."/>
            <person name="Zhou Y."/>
        </authorList>
    </citation>
    <scope>NUCLEOTIDE SEQUENCE</scope>
    <source>
        <strain evidence="2">CGMCC 1.12777</strain>
    </source>
</reference>
<feature type="transmembrane region" description="Helical" evidence="1">
    <location>
        <begin position="180"/>
        <end position="204"/>
    </location>
</feature>
<proteinExistence type="predicted"/>
<dbReference type="EMBL" id="BMFV01000006">
    <property type="protein sequence ID" value="GGH78554.1"/>
    <property type="molecule type" value="Genomic_DNA"/>
</dbReference>
<dbReference type="NCBIfam" id="NF038403">
    <property type="entry name" value="perm_prefix_1"/>
    <property type="match status" value="1"/>
</dbReference>
<keyword evidence="3" id="KW-1185">Reference proteome</keyword>
<evidence type="ECO:0000313" key="3">
    <source>
        <dbReference type="Proteomes" id="UP000656813"/>
    </source>
</evidence>
<dbReference type="RefSeq" id="WP_188496502.1">
    <property type="nucleotide sequence ID" value="NZ_BMFV01000006.1"/>
</dbReference>
<accession>A0A8J2ZV42</accession>
<evidence type="ECO:0000313" key="2">
    <source>
        <dbReference type="EMBL" id="GGH78554.1"/>
    </source>
</evidence>
<sequence length="217" mass="25527">MKDIDLYVNEIVADLPIGELEKEELKEELSLHLHEHVKELMIKGYSNEEAMENAIQSFGNVRALNWQMKKAVFPYYKTMRYLWNAIFVTACIWTIAYYDNTFYHREMGNFFQEGGIEVFVIIATITGVFELAYEAIKKEFNIKWLTNPWCFFLLPSFFISGLLSISFFQNPEKYADGFWIDLFVMPIGALAHLTSRQLFTLIFVQQSKRRHGGRHHI</sequence>
<keyword evidence="1" id="KW-1133">Transmembrane helix</keyword>
<feature type="transmembrane region" description="Helical" evidence="1">
    <location>
        <begin position="118"/>
        <end position="136"/>
    </location>
</feature>
<comment type="caution">
    <text evidence="2">The sequence shown here is derived from an EMBL/GenBank/DDBJ whole genome shotgun (WGS) entry which is preliminary data.</text>
</comment>
<keyword evidence="1" id="KW-0812">Transmembrane</keyword>